<evidence type="ECO:0000259" key="2">
    <source>
        <dbReference type="Pfam" id="PF07811"/>
    </source>
</evidence>
<organism evidence="3 4">
    <name type="scientific">Herbaspirillum chlorophenolicum</name>
    <dbReference type="NCBI Taxonomy" id="211589"/>
    <lineage>
        <taxon>Bacteria</taxon>
        <taxon>Pseudomonadati</taxon>
        <taxon>Pseudomonadota</taxon>
        <taxon>Betaproteobacteria</taxon>
        <taxon>Burkholderiales</taxon>
        <taxon>Oxalobacteraceae</taxon>
        <taxon>Herbaspirillum</taxon>
    </lineage>
</organism>
<feature type="domain" description="TadE-like" evidence="2">
    <location>
        <begin position="58"/>
        <end position="100"/>
    </location>
</feature>
<feature type="transmembrane region" description="Helical" evidence="1">
    <location>
        <begin position="64"/>
        <end position="86"/>
    </location>
</feature>
<gene>
    <name evidence="3" type="ORF">ACIPEN_08120</name>
</gene>
<dbReference type="RefSeq" id="WP_402699533.1">
    <property type="nucleotide sequence ID" value="NZ_JBIUZV010000003.1"/>
</dbReference>
<comment type="caution">
    <text evidence="3">The sequence shown here is derived from an EMBL/GenBank/DDBJ whole genome shotgun (WGS) entry which is preliminary data.</text>
</comment>
<keyword evidence="1" id="KW-0472">Membrane</keyword>
<accession>A0ABW8EWE5</accession>
<keyword evidence="1" id="KW-0812">Transmembrane</keyword>
<dbReference type="Pfam" id="PF07811">
    <property type="entry name" value="TadE"/>
    <property type="match status" value="1"/>
</dbReference>
<dbReference type="EMBL" id="JBIUZV010000003">
    <property type="protein sequence ID" value="MFJ3045779.1"/>
    <property type="molecule type" value="Genomic_DNA"/>
</dbReference>
<evidence type="ECO:0000313" key="4">
    <source>
        <dbReference type="Proteomes" id="UP001617427"/>
    </source>
</evidence>
<evidence type="ECO:0000313" key="3">
    <source>
        <dbReference type="EMBL" id="MFJ3045779.1"/>
    </source>
</evidence>
<dbReference type="InterPro" id="IPR012495">
    <property type="entry name" value="TadE-like_dom"/>
</dbReference>
<reference evidence="3 4" key="1">
    <citation type="submission" date="2024-10" db="EMBL/GenBank/DDBJ databases">
        <title>The Natural Products Discovery Center: Release of the First 8490 Sequenced Strains for Exploring Actinobacteria Biosynthetic Diversity.</title>
        <authorList>
            <person name="Kalkreuter E."/>
            <person name="Kautsar S.A."/>
            <person name="Yang D."/>
            <person name="Bader C.D."/>
            <person name="Teijaro C.N."/>
            <person name="Fluegel L."/>
            <person name="Davis C.M."/>
            <person name="Simpson J.R."/>
            <person name="Lauterbach L."/>
            <person name="Steele A.D."/>
            <person name="Gui C."/>
            <person name="Meng S."/>
            <person name="Li G."/>
            <person name="Viehrig K."/>
            <person name="Ye F."/>
            <person name="Su P."/>
            <person name="Kiefer A.F."/>
            <person name="Nichols A."/>
            <person name="Cepeda A.J."/>
            <person name="Yan W."/>
            <person name="Fan B."/>
            <person name="Jiang Y."/>
            <person name="Adhikari A."/>
            <person name="Zheng C.-J."/>
            <person name="Schuster L."/>
            <person name="Cowan T.M."/>
            <person name="Smanski M.J."/>
            <person name="Chevrette M.G."/>
            <person name="De Carvalho L.P.S."/>
            <person name="Shen B."/>
        </authorList>
    </citation>
    <scope>NUCLEOTIDE SEQUENCE [LARGE SCALE GENOMIC DNA]</scope>
    <source>
        <strain evidence="3 4">NPDC087045</strain>
    </source>
</reference>
<name>A0ABW8EWE5_9BURK</name>
<keyword evidence="4" id="KW-1185">Reference proteome</keyword>
<keyword evidence="1" id="KW-1133">Transmembrane helix</keyword>
<protein>
    <submittedName>
        <fullName evidence="3">TadE/TadG family type IV pilus assembly protein</fullName>
    </submittedName>
</protein>
<proteinExistence type="predicted"/>
<dbReference type="Proteomes" id="UP001617427">
    <property type="component" value="Unassembled WGS sequence"/>
</dbReference>
<evidence type="ECO:0000256" key="1">
    <source>
        <dbReference type="SAM" id="Phobius"/>
    </source>
</evidence>
<sequence>MARIWTCCCLTVLASQYLWTILCMALRRWWSGLLRPLRKNRRNRAADAANPSTYRQRGVAALEFVLVFPVFFIIFYSIITYGLILVAQQSITLAASEGARAAMRYAATTTVRTSNAQSAAVGPGSVASWLGNRITFTGTLLAACPYNANGGTCYQVTVTYPNYQQNPLVPLVLGSLIGVLVPNQLSSSAVVQIN</sequence>